<reference evidence="1 2" key="1">
    <citation type="journal article" date="2015" name="Genome Announc.">
        <title>Expanding the biotechnology potential of lactobacilli through comparative genomics of 213 strains and associated genera.</title>
        <authorList>
            <person name="Sun Z."/>
            <person name="Harris H.M."/>
            <person name="McCann A."/>
            <person name="Guo C."/>
            <person name="Argimon S."/>
            <person name="Zhang W."/>
            <person name="Yang X."/>
            <person name="Jeffery I.B."/>
            <person name="Cooney J.C."/>
            <person name="Kagawa T.F."/>
            <person name="Liu W."/>
            <person name="Song Y."/>
            <person name="Salvetti E."/>
            <person name="Wrobel A."/>
            <person name="Rasinkangas P."/>
            <person name="Parkhill J."/>
            <person name="Rea M.C."/>
            <person name="O'Sullivan O."/>
            <person name="Ritari J."/>
            <person name="Douillard F.P."/>
            <person name="Paul Ross R."/>
            <person name="Yang R."/>
            <person name="Briner A.E."/>
            <person name="Felis G.E."/>
            <person name="de Vos W.M."/>
            <person name="Barrangou R."/>
            <person name="Klaenhammer T.R."/>
            <person name="Caufield P.W."/>
            <person name="Cui Y."/>
            <person name="Zhang H."/>
            <person name="O'Toole P.W."/>
        </authorList>
    </citation>
    <scope>NUCLEOTIDE SEQUENCE [LARGE SCALE GENOMIC DNA]</scope>
    <source>
        <strain evidence="1 2">DSM 18390</strain>
    </source>
</reference>
<dbReference type="EMBL" id="AZFZ01000001">
    <property type="protein sequence ID" value="KRM45827.1"/>
    <property type="molecule type" value="Genomic_DNA"/>
</dbReference>
<dbReference type="AlphaFoldDB" id="A0A0R1Z498"/>
<dbReference type="RefSeq" id="WP_008211966.1">
    <property type="nucleotide sequence ID" value="NZ_AZFZ01000001.1"/>
</dbReference>
<proteinExistence type="predicted"/>
<name>A0A0R1Z498_9LACO</name>
<dbReference type="PATRIC" id="fig|1423786.4.peg.7"/>
<accession>A0A0R1Z498</accession>
<dbReference type="Proteomes" id="UP000051010">
    <property type="component" value="Unassembled WGS sequence"/>
</dbReference>
<sequence length="68" mass="7774">MAEETDYPKLLEQLANGDIDKFTVHPEDFMAFQVAFMNFDKRKRVIGTADQGGVVTYVFESNPQEKKS</sequence>
<evidence type="ECO:0000313" key="1">
    <source>
        <dbReference type="EMBL" id="KRM45827.1"/>
    </source>
</evidence>
<protein>
    <submittedName>
        <fullName evidence="1">Uncharacterized protein</fullName>
    </submittedName>
</protein>
<gene>
    <name evidence="1" type="ORF">FD47_GL000007</name>
</gene>
<evidence type="ECO:0000313" key="2">
    <source>
        <dbReference type="Proteomes" id="UP000051010"/>
    </source>
</evidence>
<organism evidence="1 2">
    <name type="scientific">Lentilactobacillus parafarraginis DSM 18390 = JCM 14109</name>
    <dbReference type="NCBI Taxonomy" id="1423786"/>
    <lineage>
        <taxon>Bacteria</taxon>
        <taxon>Bacillati</taxon>
        <taxon>Bacillota</taxon>
        <taxon>Bacilli</taxon>
        <taxon>Lactobacillales</taxon>
        <taxon>Lactobacillaceae</taxon>
        <taxon>Lentilactobacillus</taxon>
    </lineage>
</organism>
<comment type="caution">
    <text evidence="1">The sequence shown here is derived from an EMBL/GenBank/DDBJ whole genome shotgun (WGS) entry which is preliminary data.</text>
</comment>